<sequence>MFVKFANINGEAFDLTGSIYKPGVLGELLFCIENGILIYDRFPNQQTTQMNISTMVETLRYLLSKTYALQSRRVDIYLPKMTNDMNAQANVQKTFLTMTSDDNLLNFGECSMDHGYNNECQSNKKPSNRFNINIINV</sequence>
<protein>
    <submittedName>
        <fullName evidence="1">Putative gp41-like protein</fullName>
    </submittedName>
</protein>
<accession>A0A0F7KLL4</accession>
<proteinExistence type="predicted"/>
<reference evidence="1" key="1">
    <citation type="journal article" date="2015" name="PLoS Biol.">
        <title>The Discovery, Distribution, and Evolution of Viruses Associated with Drosophila melanogaster.</title>
        <authorList>
            <person name="Webster C.L."/>
            <person name="Waldron F.M."/>
            <person name="Robertson S."/>
            <person name="Crowson D."/>
            <person name="Ferrari G."/>
            <person name="Quintana J.F."/>
            <person name="Brouqui J.M."/>
            <person name="Bayne E.H."/>
            <person name="Longdon B."/>
            <person name="Buck A.H."/>
            <person name="Lazzaro B.P."/>
            <person name="Akorli J."/>
            <person name="Haddrill P.R."/>
            <person name="Obbard D.J."/>
        </authorList>
    </citation>
    <scope>NUCLEOTIDE SEQUENCE</scope>
</reference>
<dbReference type="EMBL" id="KP714101">
    <property type="protein sequence ID" value="AKH40331.1"/>
    <property type="molecule type" value="Genomic_DNA"/>
</dbReference>
<name>A0A0F7KLL4_9VIRU</name>
<evidence type="ECO:0000313" key="1">
    <source>
        <dbReference type="EMBL" id="AKH40331.1"/>
    </source>
</evidence>
<organism evidence="1">
    <name type="scientific">Kallithea virus</name>
    <dbReference type="NCBI Taxonomy" id="1654582"/>
    <lineage>
        <taxon>Viruses</taxon>
        <taxon>Viruses incertae sedis</taxon>
        <taxon>Naldaviricetes</taxon>
        <taxon>Lefavirales</taxon>
        <taxon>Nudiviridae</taxon>
        <taxon>Alphanudivirus</taxon>
        <taxon>Alphanudivirus dromelanogasteris</taxon>
    </lineage>
</organism>